<evidence type="ECO:0000259" key="14">
    <source>
        <dbReference type="PROSITE" id="PS50003"/>
    </source>
</evidence>
<dbReference type="Pfam" id="PF00595">
    <property type="entry name" value="PDZ"/>
    <property type="match status" value="1"/>
</dbReference>
<dbReference type="FunFam" id="2.30.42.10:FF:000052">
    <property type="entry name" value="Syntrophin beta 1"/>
    <property type="match status" value="1"/>
</dbReference>
<dbReference type="PROSITE" id="PS50106">
    <property type="entry name" value="PDZ"/>
    <property type="match status" value="1"/>
</dbReference>
<dbReference type="Pfam" id="PF23012">
    <property type="entry name" value="Syntrophin_4th"/>
    <property type="match status" value="1"/>
</dbReference>
<accession>A0A915HEW1</accession>
<organism evidence="16 17">
    <name type="scientific">Romanomermis culicivorax</name>
    <name type="common">Nematode worm</name>
    <dbReference type="NCBI Taxonomy" id="13658"/>
    <lineage>
        <taxon>Eukaryota</taxon>
        <taxon>Metazoa</taxon>
        <taxon>Ecdysozoa</taxon>
        <taxon>Nematoda</taxon>
        <taxon>Enoplea</taxon>
        <taxon>Dorylaimia</taxon>
        <taxon>Mermithida</taxon>
        <taxon>Mermithoidea</taxon>
        <taxon>Mermithidae</taxon>
        <taxon>Romanomermis</taxon>
    </lineage>
</organism>
<dbReference type="InterPro" id="IPR015482">
    <property type="entry name" value="Syntrophin"/>
</dbReference>
<dbReference type="Proteomes" id="UP000887565">
    <property type="component" value="Unplaced"/>
</dbReference>
<evidence type="ECO:0000256" key="2">
    <source>
        <dbReference type="ARBA" id="ARBA00004245"/>
    </source>
</evidence>
<keyword evidence="8" id="KW-0106">Calcium</keyword>
<dbReference type="InterPro" id="IPR001478">
    <property type="entry name" value="PDZ"/>
</dbReference>
<dbReference type="SUPFAM" id="SSF50156">
    <property type="entry name" value="PDZ domain-like"/>
    <property type="match status" value="1"/>
</dbReference>
<dbReference type="OMA" id="NPQVRKM"/>
<evidence type="ECO:0000259" key="15">
    <source>
        <dbReference type="PROSITE" id="PS50106"/>
    </source>
</evidence>
<evidence type="ECO:0000256" key="7">
    <source>
        <dbReference type="ARBA" id="ARBA00022737"/>
    </source>
</evidence>
<keyword evidence="9" id="KW-0112">Calmodulin-binding</keyword>
<evidence type="ECO:0000256" key="3">
    <source>
        <dbReference type="ARBA" id="ARBA00004282"/>
    </source>
</evidence>
<keyword evidence="5" id="KW-0963">Cytoplasm</keyword>
<evidence type="ECO:0000256" key="6">
    <source>
        <dbReference type="ARBA" id="ARBA00022553"/>
    </source>
</evidence>
<keyword evidence="11" id="KW-0472">Membrane</keyword>
<evidence type="ECO:0000256" key="13">
    <source>
        <dbReference type="ARBA" id="ARBA00023212"/>
    </source>
</evidence>
<dbReference type="InterPro" id="IPR036034">
    <property type="entry name" value="PDZ_sf"/>
</dbReference>
<evidence type="ECO:0000256" key="10">
    <source>
        <dbReference type="ARBA" id="ARBA00022949"/>
    </source>
</evidence>
<evidence type="ECO:0000256" key="4">
    <source>
        <dbReference type="ARBA" id="ARBA00010798"/>
    </source>
</evidence>
<dbReference type="GO" id="GO:0012505">
    <property type="term" value="C:endomembrane system"/>
    <property type="evidence" value="ECO:0007669"/>
    <property type="project" value="UniProtKB-SubCell"/>
</dbReference>
<dbReference type="SUPFAM" id="SSF50729">
    <property type="entry name" value="PH domain-like"/>
    <property type="match status" value="1"/>
</dbReference>
<evidence type="ECO:0000256" key="1">
    <source>
        <dbReference type="ARBA" id="ARBA00004184"/>
    </source>
</evidence>
<dbReference type="Pfam" id="PF00169">
    <property type="entry name" value="PH"/>
    <property type="match status" value="1"/>
</dbReference>
<dbReference type="GO" id="GO:0070161">
    <property type="term" value="C:anchoring junction"/>
    <property type="evidence" value="ECO:0007669"/>
    <property type="project" value="UniProtKB-SubCell"/>
</dbReference>
<proteinExistence type="inferred from homology"/>
<dbReference type="GO" id="GO:0005198">
    <property type="term" value="F:structural molecule activity"/>
    <property type="evidence" value="ECO:0007669"/>
    <property type="project" value="InterPro"/>
</dbReference>
<dbReference type="PANTHER" id="PTHR10554">
    <property type="entry name" value="SYNTROPHIN"/>
    <property type="match status" value="1"/>
</dbReference>
<dbReference type="InterPro" id="IPR001849">
    <property type="entry name" value="PH_domain"/>
</dbReference>
<evidence type="ECO:0000313" key="17">
    <source>
        <dbReference type="WBParaSite" id="nRc.2.0.1.t00219-RA"/>
    </source>
</evidence>
<dbReference type="AlphaFoldDB" id="A0A915HEW1"/>
<comment type="subcellular location">
    <subcellularLocation>
        <location evidence="3">Cell junction</location>
    </subcellularLocation>
    <subcellularLocation>
        <location evidence="2">Cytoplasm</location>
        <location evidence="2">Cytoskeleton</location>
    </subcellularLocation>
    <subcellularLocation>
        <location evidence="1">Endomembrane system</location>
        <topology evidence="1">Peripheral membrane protein</topology>
    </subcellularLocation>
</comment>
<sequence length="551" mass="61736">MISLSRSGFLEVYCQQQWHRVSVTLDETAVILATDDPSIASGSSPHNVTALTNDYYHCTSQHHGQIDDRNSPNSIFNQPPTDNVANEKRIVRIVKQDNSGLGISIKGGKENKMPILISKIFKGMAADLTGQLYVGDAILSVNGESLREATHDEAVRALKKAGKIVDLEVKYLREVMPYFRKHNILNDLGFDDEIMTAPKSTLKDKNRVDIKIIPLKLCYVLRSSLIHPDPDQRLIEILSPNSRHTLTIRDGEHFLERYKYKLVDIISRCPSSHEADIWFQSLHSCAQSLLTQANAEVNLMLGGSPEVKLMGWLAEKVSGKCRKNDIQNSDGSLQWKPVFAAVSQNDLLFYDHVPSLKSEWANPHITRPLIATRLVHTTSRSDPVISGLTDIISFTTRTGTKQGIESHVLRVETHRDLAIWVKTIVRTTYEACALIREVSCPCVWQGRDCRLVLHYDLGLTLMSNTSANSTTLPNATSLSNGQLPQSQPQIYWRSSFENIKSTGDDGNRFFWIDFGLESGEQELDLLGSPKPVVFILHSFLSAKVFRLGVYA</sequence>
<comment type="similarity">
    <text evidence="4">Belongs to the syntrophin family.</text>
</comment>
<dbReference type="PROSITE" id="PS50003">
    <property type="entry name" value="PH_DOMAIN"/>
    <property type="match status" value="1"/>
</dbReference>
<dbReference type="SMART" id="SM00233">
    <property type="entry name" value="PH"/>
    <property type="match status" value="2"/>
</dbReference>
<name>A0A915HEW1_ROMCU</name>
<dbReference type="GO" id="GO:0005516">
    <property type="term" value="F:calmodulin binding"/>
    <property type="evidence" value="ECO:0007669"/>
    <property type="project" value="UniProtKB-KW"/>
</dbReference>
<reference evidence="17" key="1">
    <citation type="submission" date="2022-11" db="UniProtKB">
        <authorList>
            <consortium name="WormBaseParasite"/>
        </authorList>
    </citation>
    <scope>IDENTIFICATION</scope>
</reference>
<feature type="domain" description="PH" evidence="14">
    <location>
        <begin position="306"/>
        <end position="429"/>
    </location>
</feature>
<dbReference type="CDD" id="cd06801">
    <property type="entry name" value="PDZ_syntrophin-like"/>
    <property type="match status" value="1"/>
</dbReference>
<evidence type="ECO:0000256" key="9">
    <source>
        <dbReference type="ARBA" id="ARBA00022860"/>
    </source>
</evidence>
<dbReference type="GO" id="GO:0003779">
    <property type="term" value="F:actin binding"/>
    <property type="evidence" value="ECO:0007669"/>
    <property type="project" value="UniProtKB-KW"/>
</dbReference>
<keyword evidence="16" id="KW-1185">Reference proteome</keyword>
<keyword evidence="12" id="KW-0009">Actin-binding</keyword>
<dbReference type="Gene3D" id="2.30.29.30">
    <property type="entry name" value="Pleckstrin-homology domain (PH domain)/Phosphotyrosine-binding domain (PTB)"/>
    <property type="match status" value="1"/>
</dbReference>
<dbReference type="PANTHER" id="PTHR10554:SF12">
    <property type="entry name" value="IP02644P"/>
    <property type="match status" value="1"/>
</dbReference>
<dbReference type="WBParaSite" id="nRc.2.0.1.t00219-RA">
    <property type="protein sequence ID" value="nRc.2.0.1.t00219-RA"/>
    <property type="gene ID" value="nRc.2.0.1.g00219"/>
</dbReference>
<protein>
    <submittedName>
        <fullName evidence="17">Syntrophin</fullName>
    </submittedName>
</protein>
<evidence type="ECO:0000256" key="5">
    <source>
        <dbReference type="ARBA" id="ARBA00022490"/>
    </source>
</evidence>
<keyword evidence="6" id="KW-0597">Phosphoprotein</keyword>
<feature type="domain" description="PDZ" evidence="15">
    <location>
        <begin position="90"/>
        <end position="173"/>
    </location>
</feature>
<dbReference type="InterPro" id="IPR011993">
    <property type="entry name" value="PH-like_dom_sf"/>
</dbReference>
<keyword evidence="10" id="KW-0965">Cell junction</keyword>
<dbReference type="SMART" id="SM00228">
    <property type="entry name" value="PDZ"/>
    <property type="match status" value="1"/>
</dbReference>
<evidence type="ECO:0000256" key="12">
    <source>
        <dbReference type="ARBA" id="ARBA00023203"/>
    </source>
</evidence>
<dbReference type="InterPro" id="IPR055108">
    <property type="entry name" value="Syntrophin_4th"/>
</dbReference>
<evidence type="ECO:0000256" key="8">
    <source>
        <dbReference type="ARBA" id="ARBA00022837"/>
    </source>
</evidence>
<dbReference type="GO" id="GO:0016010">
    <property type="term" value="C:dystrophin-associated glycoprotein complex"/>
    <property type="evidence" value="ECO:0007669"/>
    <property type="project" value="TreeGrafter"/>
</dbReference>
<dbReference type="InterPro" id="IPR041428">
    <property type="entry name" value="PHsplit_syntrophin"/>
</dbReference>
<dbReference type="Pfam" id="PF18012">
    <property type="entry name" value="PH_17"/>
    <property type="match status" value="1"/>
</dbReference>
<keyword evidence="13" id="KW-0206">Cytoskeleton</keyword>
<dbReference type="GO" id="GO:0005856">
    <property type="term" value="C:cytoskeleton"/>
    <property type="evidence" value="ECO:0007669"/>
    <property type="project" value="UniProtKB-SubCell"/>
</dbReference>
<dbReference type="Gene3D" id="2.30.42.10">
    <property type="match status" value="1"/>
</dbReference>
<keyword evidence="7" id="KW-0677">Repeat</keyword>
<evidence type="ECO:0000256" key="11">
    <source>
        <dbReference type="ARBA" id="ARBA00023136"/>
    </source>
</evidence>
<evidence type="ECO:0000313" key="16">
    <source>
        <dbReference type="Proteomes" id="UP000887565"/>
    </source>
</evidence>